<organism evidence="3 4">
    <name type="scientific">Riccia sorocarpa</name>
    <dbReference type="NCBI Taxonomy" id="122646"/>
    <lineage>
        <taxon>Eukaryota</taxon>
        <taxon>Viridiplantae</taxon>
        <taxon>Streptophyta</taxon>
        <taxon>Embryophyta</taxon>
        <taxon>Marchantiophyta</taxon>
        <taxon>Marchantiopsida</taxon>
        <taxon>Marchantiidae</taxon>
        <taxon>Marchantiales</taxon>
        <taxon>Ricciaceae</taxon>
        <taxon>Riccia</taxon>
    </lineage>
</organism>
<reference evidence="3 4" key="1">
    <citation type="submission" date="2024-09" db="EMBL/GenBank/DDBJ databases">
        <title>Chromosome-scale assembly of Riccia sorocarpa.</title>
        <authorList>
            <person name="Paukszto L."/>
        </authorList>
    </citation>
    <scope>NUCLEOTIDE SEQUENCE [LARGE SCALE GENOMIC DNA]</scope>
    <source>
        <strain evidence="3">LP-2024</strain>
        <tissue evidence="3">Aerial parts of the thallus</tissue>
    </source>
</reference>
<feature type="domain" description="Reverse transcriptase" evidence="2">
    <location>
        <begin position="154"/>
        <end position="431"/>
    </location>
</feature>
<name>A0ABD3GS37_9MARC</name>
<dbReference type="InterPro" id="IPR043502">
    <property type="entry name" value="DNA/RNA_pol_sf"/>
</dbReference>
<evidence type="ECO:0000256" key="1">
    <source>
        <dbReference type="SAM" id="MobiDB-lite"/>
    </source>
</evidence>
<feature type="compositionally biased region" description="Basic and acidic residues" evidence="1">
    <location>
        <begin position="580"/>
        <end position="590"/>
    </location>
</feature>
<dbReference type="PANTHER" id="PTHR31635:SF196">
    <property type="entry name" value="REVERSE TRANSCRIPTASE DOMAIN-CONTAINING PROTEIN-RELATED"/>
    <property type="match status" value="1"/>
</dbReference>
<accession>A0ABD3GS37</accession>
<feature type="region of interest" description="Disordered" evidence="1">
    <location>
        <begin position="557"/>
        <end position="617"/>
    </location>
</feature>
<evidence type="ECO:0000313" key="4">
    <source>
        <dbReference type="Proteomes" id="UP001633002"/>
    </source>
</evidence>
<proteinExistence type="predicted"/>
<protein>
    <recommendedName>
        <fullName evidence="2">Reverse transcriptase domain-containing protein</fullName>
    </recommendedName>
</protein>
<dbReference type="SUPFAM" id="SSF56672">
    <property type="entry name" value="DNA/RNA polymerases"/>
    <property type="match status" value="1"/>
</dbReference>
<evidence type="ECO:0000313" key="3">
    <source>
        <dbReference type="EMBL" id="KAL3682038.1"/>
    </source>
</evidence>
<gene>
    <name evidence="3" type="ORF">R1sor_000060</name>
</gene>
<comment type="caution">
    <text evidence="3">The sequence shown here is derived from an EMBL/GenBank/DDBJ whole genome shotgun (WGS) entry which is preliminary data.</text>
</comment>
<sequence length="646" mass="73934">MRTLEKEKSRLGRQWSKLRWMREGDAPSRFFFALLKTKRAREEITALLQENGAKVEDEDDILRELHQYDTALYKREPPSDSDLEVRRETLQKIDRKVTDQQNSKLIQTPSKEEIGRTVKSFKSEKSPGADGMTTEVLRELWSDSKHDVIEFVNFFWGTDQLSWKQQAGIIKLIPKDGNRELIKNWRPLTLLNTGYKLVSKIMANRLKDLLPSLVEPQQKGFIQGRKIADSVLNFIMCQEWAEQSEQASLFIKLDFEKAYDRVDHSYLWDVLKAMNFDKKFIALARGLVEGSTSKIHVNGIFSEEITIERGVKQGCPLAPLMFALSTQPLMCLLKEQQEQGNLGGLKLSDDRTALYNLYADDSGVLIRASPENLRVLQETVGKYERISGARLNLDKSIIIPIAMTDDPNWLGQTGCYIAHEGEVIKYLGYPIGWKLTDTHRRNFLLGKMEKKLGWWAYKMLTFEGRIVVLRHILKNIPTHLLVNMALTKETLVKSWRRFAGSLPGGKTWREGIKSLLLAGKISTVILEQSNELIRGLKHHAEPDSRLLRVMEEAETSIQAAADQISHPTEESNRNNGEATTQDHDTDRAVESNEFTTMEPRSEENTRRASARELDYTNHEEVERHLTFAAQVGGLHIKVPRQGETAH</sequence>
<keyword evidence="4" id="KW-1185">Reference proteome</keyword>
<dbReference type="CDD" id="cd01650">
    <property type="entry name" value="RT_nLTR_like"/>
    <property type="match status" value="1"/>
</dbReference>
<dbReference type="AlphaFoldDB" id="A0ABD3GS37"/>
<dbReference type="InterPro" id="IPR000477">
    <property type="entry name" value="RT_dom"/>
</dbReference>
<evidence type="ECO:0000259" key="2">
    <source>
        <dbReference type="PROSITE" id="PS50878"/>
    </source>
</evidence>
<dbReference type="Proteomes" id="UP001633002">
    <property type="component" value="Unassembled WGS sequence"/>
</dbReference>
<dbReference type="Pfam" id="PF00078">
    <property type="entry name" value="RVT_1"/>
    <property type="match status" value="1"/>
</dbReference>
<feature type="compositionally biased region" description="Basic and acidic residues" evidence="1">
    <location>
        <begin position="599"/>
        <end position="617"/>
    </location>
</feature>
<dbReference type="PANTHER" id="PTHR31635">
    <property type="entry name" value="REVERSE TRANSCRIPTASE DOMAIN-CONTAINING PROTEIN-RELATED"/>
    <property type="match status" value="1"/>
</dbReference>
<dbReference type="PROSITE" id="PS50878">
    <property type="entry name" value="RT_POL"/>
    <property type="match status" value="1"/>
</dbReference>
<dbReference type="EMBL" id="JBJQOH010000006">
    <property type="protein sequence ID" value="KAL3682038.1"/>
    <property type="molecule type" value="Genomic_DNA"/>
</dbReference>